<evidence type="ECO:0000256" key="7">
    <source>
        <dbReference type="ARBA" id="ARBA00047605"/>
    </source>
</evidence>
<evidence type="ECO:0000313" key="12">
    <source>
        <dbReference type="EMBL" id="CAF9920704.1"/>
    </source>
</evidence>
<comment type="pathway">
    <text evidence="2">Lipid metabolism; fatty acid metabolism.</text>
</comment>
<comment type="similarity">
    <text evidence="3 9">Belongs to the thiolase-like superfamily. Thiolase family.</text>
</comment>
<dbReference type="Gene3D" id="3.40.47.10">
    <property type="match status" value="2"/>
</dbReference>
<dbReference type="InterPro" id="IPR020616">
    <property type="entry name" value="Thiolase_N"/>
</dbReference>
<gene>
    <name evidence="12" type="ORF">ALECFALPRED_001607</name>
</gene>
<evidence type="ECO:0000256" key="2">
    <source>
        <dbReference type="ARBA" id="ARBA00004872"/>
    </source>
</evidence>
<feature type="active site" description="Proton acceptor" evidence="8">
    <location>
        <position position="388"/>
    </location>
</feature>
<evidence type="ECO:0000259" key="10">
    <source>
        <dbReference type="Pfam" id="PF00108"/>
    </source>
</evidence>
<dbReference type="PANTHER" id="PTHR43853:SF10">
    <property type="entry name" value="ACETYL-COA C-ACETYLTRANSFERASE"/>
    <property type="match status" value="1"/>
</dbReference>
<comment type="catalytic activity">
    <reaction evidence="7">
        <text>an acyl-CoA + acetyl-CoA = a 3-oxoacyl-CoA + CoA</text>
        <dbReference type="Rhea" id="RHEA:21564"/>
        <dbReference type="ChEBI" id="CHEBI:57287"/>
        <dbReference type="ChEBI" id="CHEBI:57288"/>
        <dbReference type="ChEBI" id="CHEBI:58342"/>
        <dbReference type="ChEBI" id="CHEBI:90726"/>
        <dbReference type="EC" id="2.3.1.16"/>
    </reaction>
</comment>
<proteinExistence type="inferred from homology"/>
<comment type="caution">
    <text evidence="12">The sequence shown here is derived from an EMBL/GenBank/DDBJ whole genome shotgun (WGS) entry which is preliminary data.</text>
</comment>
<dbReference type="PIRSF" id="PIRSF000429">
    <property type="entry name" value="Ac-CoA_Ac_transf"/>
    <property type="match status" value="1"/>
</dbReference>
<protein>
    <submittedName>
        <fullName evidence="12">Uncharacterized protein</fullName>
    </submittedName>
</protein>
<accession>A0A8H3F9Z7</accession>
<dbReference type="InterPro" id="IPR020615">
    <property type="entry name" value="Thiolase_acyl_enz_int_AS"/>
</dbReference>
<feature type="active site" description="Acyl-thioester intermediate" evidence="8">
    <location>
        <position position="131"/>
    </location>
</feature>
<dbReference type="CDD" id="cd00751">
    <property type="entry name" value="thiolase"/>
    <property type="match status" value="1"/>
</dbReference>
<dbReference type="NCBIfam" id="TIGR01930">
    <property type="entry name" value="AcCoA-C-Actrans"/>
    <property type="match status" value="1"/>
</dbReference>
<keyword evidence="6 9" id="KW-0012">Acyltransferase</keyword>
<dbReference type="GO" id="GO:0010124">
    <property type="term" value="P:phenylacetate catabolic process"/>
    <property type="evidence" value="ECO:0007669"/>
    <property type="project" value="TreeGrafter"/>
</dbReference>
<evidence type="ECO:0000313" key="13">
    <source>
        <dbReference type="Proteomes" id="UP000664203"/>
    </source>
</evidence>
<dbReference type="InterPro" id="IPR002155">
    <property type="entry name" value="Thiolase"/>
</dbReference>
<dbReference type="SUPFAM" id="SSF53901">
    <property type="entry name" value="Thiolase-like"/>
    <property type="match status" value="2"/>
</dbReference>
<dbReference type="AlphaFoldDB" id="A0A8H3F9Z7"/>
<reference evidence="12" key="1">
    <citation type="submission" date="2021-03" db="EMBL/GenBank/DDBJ databases">
        <authorList>
            <person name="Tagirdzhanova G."/>
        </authorList>
    </citation>
    <scope>NUCLEOTIDE SEQUENCE</scope>
</reference>
<keyword evidence="5" id="KW-0630">Potassium</keyword>
<dbReference type="Pfam" id="PF00108">
    <property type="entry name" value="Thiolase_N"/>
    <property type="match status" value="1"/>
</dbReference>
<dbReference type="InterPro" id="IPR020617">
    <property type="entry name" value="Thiolase_C"/>
</dbReference>
<dbReference type="EMBL" id="CAJPDR010000138">
    <property type="protein sequence ID" value="CAF9920704.1"/>
    <property type="molecule type" value="Genomic_DNA"/>
</dbReference>
<dbReference type="GO" id="GO:0006635">
    <property type="term" value="P:fatty acid beta-oxidation"/>
    <property type="evidence" value="ECO:0007669"/>
    <property type="project" value="TreeGrafter"/>
</dbReference>
<evidence type="ECO:0000256" key="4">
    <source>
        <dbReference type="ARBA" id="ARBA00022679"/>
    </source>
</evidence>
<evidence type="ECO:0000256" key="8">
    <source>
        <dbReference type="PIRSR" id="PIRSR000429-1"/>
    </source>
</evidence>
<feature type="active site" description="Proton acceptor" evidence="8">
    <location>
        <position position="418"/>
    </location>
</feature>
<dbReference type="Proteomes" id="UP000664203">
    <property type="component" value="Unassembled WGS sequence"/>
</dbReference>
<dbReference type="PROSITE" id="PS00098">
    <property type="entry name" value="THIOLASE_1"/>
    <property type="match status" value="1"/>
</dbReference>
<evidence type="ECO:0000256" key="1">
    <source>
        <dbReference type="ARBA" id="ARBA00001958"/>
    </source>
</evidence>
<feature type="domain" description="Thiolase N-terminal" evidence="10">
    <location>
        <begin position="31"/>
        <end position="301"/>
    </location>
</feature>
<dbReference type="GO" id="GO:0005777">
    <property type="term" value="C:peroxisome"/>
    <property type="evidence" value="ECO:0007669"/>
    <property type="project" value="TreeGrafter"/>
</dbReference>
<dbReference type="PANTHER" id="PTHR43853">
    <property type="entry name" value="3-KETOACYL-COA THIOLASE, PEROXISOMAL"/>
    <property type="match status" value="1"/>
</dbReference>
<keyword evidence="13" id="KW-1185">Reference proteome</keyword>
<organism evidence="12 13">
    <name type="scientific">Alectoria fallacina</name>
    <dbReference type="NCBI Taxonomy" id="1903189"/>
    <lineage>
        <taxon>Eukaryota</taxon>
        <taxon>Fungi</taxon>
        <taxon>Dikarya</taxon>
        <taxon>Ascomycota</taxon>
        <taxon>Pezizomycotina</taxon>
        <taxon>Lecanoromycetes</taxon>
        <taxon>OSLEUM clade</taxon>
        <taxon>Lecanoromycetidae</taxon>
        <taxon>Lecanorales</taxon>
        <taxon>Lecanorineae</taxon>
        <taxon>Parmeliaceae</taxon>
        <taxon>Alectoria</taxon>
    </lineage>
</organism>
<dbReference type="InterPro" id="IPR050215">
    <property type="entry name" value="Thiolase-like_sf_Thiolase"/>
</dbReference>
<comment type="cofactor">
    <cofactor evidence="1">
        <name>K(+)</name>
        <dbReference type="ChEBI" id="CHEBI:29103"/>
    </cofactor>
</comment>
<feature type="domain" description="Thiolase C-terminal" evidence="11">
    <location>
        <begin position="310"/>
        <end position="429"/>
    </location>
</feature>
<evidence type="ECO:0000256" key="9">
    <source>
        <dbReference type="RuleBase" id="RU003557"/>
    </source>
</evidence>
<sequence length="434" mass="46325">MATERLNSILSHLSPSKSGLSAITQKNADDVVITLAIRTPLTKGFKGGMKDTPLDFIVYQLLKKVIEKSNIDPQMVEDICLGNVSIDTTHPMILTNMNKVSNSKAAYIARAASLAAGFPTTSAASSVNRFCSSGLKAVQDIANQISSGSIECGVAIGAESMSEGGDRFEKPFHDALLQNQDAEDCMQPMGQTSENVGKDFDISREAQDKFAAESYQRAERAQKAGWFDDEIVPFTVTVKDPKTGEEKKVTLTKDEGPRYGTTFESLSKIRPAFPAYGDKSTGGNSSQVTDGAAAILLMKRSTAQKMNQPILAKFCGATVTGVAPRIMGIGPSLAIPKLLGKLNLNLQKDVDIIELNEAFASMAVYCTNVLGIDPSKMNVRGGAIALGHPLGATGARQICTGLSECRRQKKKILLTSMCIGTGQGMAGLFVNEQL</sequence>
<dbReference type="PROSITE" id="PS00737">
    <property type="entry name" value="THIOLASE_2"/>
    <property type="match status" value="1"/>
</dbReference>
<dbReference type="Pfam" id="PF02803">
    <property type="entry name" value="Thiolase_C"/>
    <property type="match status" value="1"/>
</dbReference>
<evidence type="ECO:0000256" key="5">
    <source>
        <dbReference type="ARBA" id="ARBA00022958"/>
    </source>
</evidence>
<keyword evidence="4 9" id="KW-0808">Transferase</keyword>
<evidence type="ECO:0000256" key="6">
    <source>
        <dbReference type="ARBA" id="ARBA00023315"/>
    </source>
</evidence>
<dbReference type="OrthoDB" id="5404651at2759"/>
<dbReference type="InterPro" id="IPR016039">
    <property type="entry name" value="Thiolase-like"/>
</dbReference>
<dbReference type="GO" id="GO:0003988">
    <property type="term" value="F:acetyl-CoA C-acyltransferase activity"/>
    <property type="evidence" value="ECO:0007669"/>
    <property type="project" value="UniProtKB-EC"/>
</dbReference>
<name>A0A8H3F9Z7_9LECA</name>
<dbReference type="InterPro" id="IPR020613">
    <property type="entry name" value="Thiolase_CS"/>
</dbReference>
<evidence type="ECO:0000256" key="3">
    <source>
        <dbReference type="ARBA" id="ARBA00010982"/>
    </source>
</evidence>
<evidence type="ECO:0000259" key="11">
    <source>
        <dbReference type="Pfam" id="PF02803"/>
    </source>
</evidence>